<dbReference type="EMBL" id="JAXCLX010000002">
    <property type="protein sequence ID" value="MDY0873249.1"/>
    <property type="molecule type" value="Genomic_DNA"/>
</dbReference>
<organism evidence="2 3">
    <name type="scientific">Dongia rigui</name>
    <dbReference type="NCBI Taxonomy" id="940149"/>
    <lineage>
        <taxon>Bacteria</taxon>
        <taxon>Pseudomonadati</taxon>
        <taxon>Pseudomonadota</taxon>
        <taxon>Alphaproteobacteria</taxon>
        <taxon>Rhodospirillales</taxon>
        <taxon>Dongiaceae</taxon>
        <taxon>Dongia</taxon>
    </lineage>
</organism>
<dbReference type="Gene3D" id="3.40.710.10">
    <property type="entry name" value="DD-peptidase/beta-lactamase superfamily"/>
    <property type="match status" value="1"/>
</dbReference>
<keyword evidence="2" id="KW-0378">Hydrolase</keyword>
<dbReference type="InterPro" id="IPR001466">
    <property type="entry name" value="Beta-lactam-related"/>
</dbReference>
<dbReference type="Pfam" id="PF00144">
    <property type="entry name" value="Beta-lactamase"/>
    <property type="match status" value="1"/>
</dbReference>
<name>A0ABU5E165_9PROT</name>
<sequence length="401" mass="43307">MDGMPFQAGLMQASPADAADQVTLANWRNAPFNRWSFSHVSEIVPSAIIAHDPASMVPLIAAPTDLSAVGYRTSDGQNGIVAGMLADTFTDGFLVLRQGRILTEHYAAALAANRPHIVFSVSKSITGALAGLLVESGQLDPDAPVTQYLPEAKNSAYGDATVRHVLDMTVAIDFTENYLDPEGDFMRYRKASGWNPVDNPETAGDLRSFLASIRRATGDHGHAFHYVSPNSDFLGWLLERASGRKLADILSEGIWQHIGAEMPAYVTVDRLGAARTAGGMSATLRDLARFGEMMRNHGTAGGKTVVPRAWVDDIVKNGDAGAWARGDMANFIPGGKYRSKWYVVDDAREAFCAVGIHGQWIYIDRKAEMVAVKVSSQPLPVDEAMDRHILAALRAIAAQIG</sequence>
<dbReference type="RefSeq" id="WP_320501710.1">
    <property type="nucleotide sequence ID" value="NZ_JAXCLX010000002.1"/>
</dbReference>
<dbReference type="PANTHER" id="PTHR43283:SF7">
    <property type="entry name" value="BETA-LACTAMASE-RELATED DOMAIN-CONTAINING PROTEIN"/>
    <property type="match status" value="1"/>
</dbReference>
<dbReference type="Proteomes" id="UP001271769">
    <property type="component" value="Unassembled WGS sequence"/>
</dbReference>
<keyword evidence="3" id="KW-1185">Reference proteome</keyword>
<dbReference type="SUPFAM" id="SSF56601">
    <property type="entry name" value="beta-lactamase/transpeptidase-like"/>
    <property type="match status" value="1"/>
</dbReference>
<protein>
    <submittedName>
        <fullName evidence="2">Serine hydrolase</fullName>
        <ecNumber evidence="2">3.-.-.-</ecNumber>
    </submittedName>
</protein>
<evidence type="ECO:0000259" key="1">
    <source>
        <dbReference type="Pfam" id="PF00144"/>
    </source>
</evidence>
<feature type="domain" description="Beta-lactamase-related" evidence="1">
    <location>
        <begin position="93"/>
        <end position="390"/>
    </location>
</feature>
<evidence type="ECO:0000313" key="2">
    <source>
        <dbReference type="EMBL" id="MDY0873249.1"/>
    </source>
</evidence>
<comment type="caution">
    <text evidence="2">The sequence shown here is derived from an EMBL/GenBank/DDBJ whole genome shotgun (WGS) entry which is preliminary data.</text>
</comment>
<dbReference type="GO" id="GO:0016787">
    <property type="term" value="F:hydrolase activity"/>
    <property type="evidence" value="ECO:0007669"/>
    <property type="project" value="UniProtKB-KW"/>
</dbReference>
<accession>A0ABU5E165</accession>
<dbReference type="EC" id="3.-.-.-" evidence="2"/>
<dbReference type="PANTHER" id="PTHR43283">
    <property type="entry name" value="BETA-LACTAMASE-RELATED"/>
    <property type="match status" value="1"/>
</dbReference>
<dbReference type="InterPro" id="IPR012338">
    <property type="entry name" value="Beta-lactam/transpept-like"/>
</dbReference>
<evidence type="ECO:0000313" key="3">
    <source>
        <dbReference type="Proteomes" id="UP001271769"/>
    </source>
</evidence>
<proteinExistence type="predicted"/>
<gene>
    <name evidence="2" type="ORF">SMD31_15005</name>
</gene>
<dbReference type="InterPro" id="IPR050789">
    <property type="entry name" value="Diverse_Enzym_Activities"/>
</dbReference>
<reference evidence="2 3" key="1">
    <citation type="journal article" date="2013" name="Antonie Van Leeuwenhoek">
        <title>Dongia rigui sp. nov., isolated from freshwater of a large wetland in Korea.</title>
        <authorList>
            <person name="Baik K.S."/>
            <person name="Hwang Y.M."/>
            <person name="Choi J.S."/>
            <person name="Kwon J."/>
            <person name="Seong C.N."/>
        </authorList>
    </citation>
    <scope>NUCLEOTIDE SEQUENCE [LARGE SCALE GENOMIC DNA]</scope>
    <source>
        <strain evidence="2 3">04SU4-P</strain>
    </source>
</reference>